<dbReference type="OMA" id="IGRETCE"/>
<dbReference type="InterPro" id="IPR030456">
    <property type="entry name" value="TF_fork_head_CS_2"/>
</dbReference>
<keyword evidence="2 3" id="KW-0238">DNA-binding</keyword>
<dbReference type="AlphaFoldDB" id="A0A8C4PVW1"/>
<dbReference type="Pfam" id="PF00250">
    <property type="entry name" value="Forkhead"/>
    <property type="match status" value="1"/>
</dbReference>
<dbReference type="GO" id="GO:0000086">
    <property type="term" value="P:G2/M transition of mitotic cell cycle"/>
    <property type="evidence" value="ECO:0007669"/>
    <property type="project" value="InterPro"/>
</dbReference>
<protein>
    <recommendedName>
        <fullName evidence="5">Fork-head domain-containing protein</fullName>
    </recommendedName>
</protein>
<dbReference type="GO" id="GO:0003700">
    <property type="term" value="F:DNA-binding transcription factor activity"/>
    <property type="evidence" value="ECO:0007669"/>
    <property type="project" value="InterPro"/>
</dbReference>
<evidence type="ECO:0000256" key="3">
    <source>
        <dbReference type="PROSITE-ProRule" id="PRU00089"/>
    </source>
</evidence>
<keyword evidence="4" id="KW-0732">Signal</keyword>
<dbReference type="PANTHER" id="PTHR46878">
    <property type="entry name" value="FORKHEAD BOX PROTEIN M1"/>
    <property type="match status" value="1"/>
</dbReference>
<keyword evidence="3" id="KW-0539">Nucleus</keyword>
<dbReference type="GO" id="GO:0006357">
    <property type="term" value="P:regulation of transcription by RNA polymerase II"/>
    <property type="evidence" value="ECO:0007669"/>
    <property type="project" value="TreeGrafter"/>
</dbReference>
<evidence type="ECO:0000256" key="1">
    <source>
        <dbReference type="ARBA" id="ARBA00004123"/>
    </source>
</evidence>
<accession>A0A8C4PVW1</accession>
<reference evidence="6" key="2">
    <citation type="submission" date="2025-09" db="UniProtKB">
        <authorList>
            <consortium name="Ensembl"/>
        </authorList>
    </citation>
    <scope>IDENTIFICATION</scope>
</reference>
<reference evidence="6" key="1">
    <citation type="submission" date="2025-08" db="UniProtKB">
        <authorList>
            <consortium name="Ensembl"/>
        </authorList>
    </citation>
    <scope>IDENTIFICATION</scope>
</reference>
<dbReference type="InterPro" id="IPR042839">
    <property type="entry name" value="FOXM1"/>
</dbReference>
<dbReference type="Ensembl" id="ENSEBUT00000000544.1">
    <property type="protein sequence ID" value="ENSEBUP00000000253.1"/>
    <property type="gene ID" value="ENSEBUG00000000470.1"/>
</dbReference>
<feature type="domain" description="Fork-head" evidence="5">
    <location>
        <begin position="182"/>
        <end position="243"/>
    </location>
</feature>
<sequence>MLLFCVFFNFYVHFSQDILYCIRFQSIMCSVSHLTIYHFTLNKLLTLDFTGVQLRTSHGNISSVELNDGDYSKARIGRETCEAEHPSTLKHHSSGDSKRFVQQPITSLSWQQAVAPLDESLTCINWLRRCRAPKLPLALAGGNGETTNDSGSTKAPDYGHFSGTCATVRPEDQKSCDLDCKRPPYSYAQLISMALRSCSSHRLTIPEIYLWIQKKFPYFRSNANPLWRNSVRHTLSLLPMFTKERVPGEKLSFWSVRDAPAETQARLSAPATARVFNPSKQDNSMHTVNAIGSPSHILVPLLAPIIVSSPSPAVTKTAPTRPRLLAPKVALHYLFASRTPLLKTLFDDQDNQNSN</sequence>
<dbReference type="PROSITE" id="PS00657">
    <property type="entry name" value="FORK_HEAD_1"/>
    <property type="match status" value="1"/>
</dbReference>
<feature type="DNA-binding region" description="Fork-head" evidence="3">
    <location>
        <begin position="182"/>
        <end position="243"/>
    </location>
</feature>
<organism evidence="6 7">
    <name type="scientific">Eptatretus burgeri</name>
    <name type="common">Inshore hagfish</name>
    <dbReference type="NCBI Taxonomy" id="7764"/>
    <lineage>
        <taxon>Eukaryota</taxon>
        <taxon>Metazoa</taxon>
        <taxon>Chordata</taxon>
        <taxon>Craniata</taxon>
        <taxon>Vertebrata</taxon>
        <taxon>Cyclostomata</taxon>
        <taxon>Myxini</taxon>
        <taxon>Myxiniformes</taxon>
        <taxon>Myxinidae</taxon>
        <taxon>Eptatretinae</taxon>
        <taxon>Eptatretus</taxon>
    </lineage>
</organism>
<dbReference type="GO" id="GO:0005634">
    <property type="term" value="C:nucleus"/>
    <property type="evidence" value="ECO:0007669"/>
    <property type="project" value="UniProtKB-SubCell"/>
</dbReference>
<dbReference type="InterPro" id="IPR001766">
    <property type="entry name" value="Fork_head_dom"/>
</dbReference>
<evidence type="ECO:0000259" key="5">
    <source>
        <dbReference type="PROSITE" id="PS50039"/>
    </source>
</evidence>
<dbReference type="PANTHER" id="PTHR46878:SF1">
    <property type="entry name" value="FORKHEAD BOX PROTEIN M1"/>
    <property type="match status" value="1"/>
</dbReference>
<dbReference type="InterPro" id="IPR036390">
    <property type="entry name" value="WH_DNA-bd_sf"/>
</dbReference>
<proteinExistence type="predicted"/>
<evidence type="ECO:0000256" key="4">
    <source>
        <dbReference type="SAM" id="SignalP"/>
    </source>
</evidence>
<dbReference type="SMART" id="SM00339">
    <property type="entry name" value="FH"/>
    <property type="match status" value="1"/>
</dbReference>
<evidence type="ECO:0000256" key="2">
    <source>
        <dbReference type="ARBA" id="ARBA00023125"/>
    </source>
</evidence>
<dbReference type="Proteomes" id="UP000694388">
    <property type="component" value="Unplaced"/>
</dbReference>
<dbReference type="InterPro" id="IPR036388">
    <property type="entry name" value="WH-like_DNA-bd_sf"/>
</dbReference>
<dbReference type="InterPro" id="IPR018122">
    <property type="entry name" value="TF_fork_head_CS_1"/>
</dbReference>
<feature type="signal peptide" evidence="4">
    <location>
        <begin position="1"/>
        <end position="17"/>
    </location>
</feature>
<keyword evidence="7" id="KW-1185">Reference proteome</keyword>
<dbReference type="PRINTS" id="PR00053">
    <property type="entry name" value="FORKHEAD"/>
</dbReference>
<dbReference type="GO" id="GO:0042127">
    <property type="term" value="P:regulation of cell population proliferation"/>
    <property type="evidence" value="ECO:0007669"/>
    <property type="project" value="TreeGrafter"/>
</dbReference>
<comment type="subcellular location">
    <subcellularLocation>
        <location evidence="1 3">Nucleus</location>
    </subcellularLocation>
</comment>
<dbReference type="Gene3D" id="1.10.10.10">
    <property type="entry name" value="Winged helix-like DNA-binding domain superfamily/Winged helix DNA-binding domain"/>
    <property type="match status" value="1"/>
</dbReference>
<evidence type="ECO:0000313" key="6">
    <source>
        <dbReference type="Ensembl" id="ENSEBUP00000000253.1"/>
    </source>
</evidence>
<dbReference type="SUPFAM" id="SSF46785">
    <property type="entry name" value="Winged helix' DNA-binding domain"/>
    <property type="match status" value="1"/>
</dbReference>
<dbReference type="PROSITE" id="PS00658">
    <property type="entry name" value="FORK_HEAD_2"/>
    <property type="match status" value="1"/>
</dbReference>
<dbReference type="GO" id="GO:0000977">
    <property type="term" value="F:RNA polymerase II transcription regulatory region sequence-specific DNA binding"/>
    <property type="evidence" value="ECO:0007669"/>
    <property type="project" value="TreeGrafter"/>
</dbReference>
<dbReference type="PROSITE" id="PS50039">
    <property type="entry name" value="FORK_HEAD_3"/>
    <property type="match status" value="1"/>
</dbReference>
<name>A0A8C4PVW1_EPTBU</name>
<evidence type="ECO:0000313" key="7">
    <source>
        <dbReference type="Proteomes" id="UP000694388"/>
    </source>
</evidence>
<feature type="chain" id="PRO_5034675266" description="Fork-head domain-containing protein" evidence="4">
    <location>
        <begin position="18"/>
        <end position="355"/>
    </location>
</feature>